<dbReference type="Proteomes" id="UP000199435">
    <property type="component" value="Unassembled WGS sequence"/>
</dbReference>
<dbReference type="GO" id="GO:0042597">
    <property type="term" value="C:periplasmic space"/>
    <property type="evidence" value="ECO:0007669"/>
    <property type="project" value="UniProtKB-SubCell"/>
</dbReference>
<comment type="similarity">
    <text evidence="3">Belongs to the peptidase S1C family.</text>
</comment>
<feature type="active site" description="Charge relay system" evidence="14">
    <location>
        <position position="185"/>
    </location>
</feature>
<dbReference type="Gene3D" id="2.40.10.120">
    <property type="match status" value="1"/>
</dbReference>
<evidence type="ECO:0000256" key="12">
    <source>
        <dbReference type="ARBA" id="ARBA00023016"/>
    </source>
</evidence>
<dbReference type="CDD" id="cd10839">
    <property type="entry name" value="cpPDZ1_DegP-like"/>
    <property type="match status" value="1"/>
</dbReference>
<evidence type="ECO:0000256" key="15">
    <source>
        <dbReference type="PIRSR" id="PIRSR611782-2"/>
    </source>
</evidence>
<comment type="subcellular location">
    <subcellularLocation>
        <location evidence="2">Periplasm</location>
    </subcellularLocation>
</comment>
<dbReference type="InterPro" id="IPR009003">
    <property type="entry name" value="Peptidase_S1_PA"/>
</dbReference>
<proteinExistence type="inferred from homology"/>
<dbReference type="Pfam" id="PF00595">
    <property type="entry name" value="PDZ"/>
    <property type="match status" value="1"/>
</dbReference>
<dbReference type="SMART" id="SM00228">
    <property type="entry name" value="PDZ"/>
    <property type="match status" value="2"/>
</dbReference>
<dbReference type="EMBL" id="FMAH01000052">
    <property type="protein sequence ID" value="SCB46168.1"/>
    <property type="molecule type" value="Genomic_DNA"/>
</dbReference>
<evidence type="ECO:0000256" key="17">
    <source>
        <dbReference type="SAM" id="SignalP"/>
    </source>
</evidence>
<evidence type="ECO:0000259" key="18">
    <source>
        <dbReference type="PROSITE" id="PS50106"/>
    </source>
</evidence>
<keyword evidence="11" id="KW-0720">Serine protease</keyword>
<evidence type="ECO:0000256" key="9">
    <source>
        <dbReference type="ARBA" id="ARBA00022764"/>
    </source>
</evidence>
<dbReference type="Pfam" id="PF13365">
    <property type="entry name" value="Trypsin_2"/>
    <property type="match status" value="1"/>
</dbReference>
<dbReference type="PRINTS" id="PR00834">
    <property type="entry name" value="PROTEASES2C"/>
</dbReference>
<dbReference type="EC" id="3.4.21.107" evidence="4"/>
<dbReference type="FunFam" id="2.40.10.120:FF:000007">
    <property type="entry name" value="Periplasmic serine endoprotease DegP-like"/>
    <property type="match status" value="1"/>
</dbReference>
<comment type="catalytic activity">
    <reaction evidence="1">
        <text>Acts on substrates that are at least partially unfolded. The cleavage site P1 residue is normally between a pair of hydrophobic residues, such as Val-|-Val.</text>
        <dbReference type="EC" id="3.4.21.107"/>
    </reaction>
</comment>
<evidence type="ECO:0000256" key="10">
    <source>
        <dbReference type="ARBA" id="ARBA00022801"/>
    </source>
</evidence>
<dbReference type="GO" id="GO:0004252">
    <property type="term" value="F:serine-type endopeptidase activity"/>
    <property type="evidence" value="ECO:0007669"/>
    <property type="project" value="InterPro"/>
</dbReference>
<reference evidence="20" key="1">
    <citation type="submission" date="2016-08" db="EMBL/GenBank/DDBJ databases">
        <authorList>
            <person name="Varghese N."/>
            <person name="Submissions Spin"/>
        </authorList>
    </citation>
    <scope>NUCLEOTIDE SEQUENCE [LARGE SCALE GENOMIC DNA]</scope>
    <source>
        <strain evidence="20">HAMBI 2971</strain>
    </source>
</reference>
<keyword evidence="12" id="KW-0346">Stress response</keyword>
<gene>
    <name evidence="19" type="ORF">GA0061102_10521</name>
</gene>
<dbReference type="InterPro" id="IPR011782">
    <property type="entry name" value="Pept_S1C_Do"/>
</dbReference>
<feature type="binding site" evidence="15">
    <location>
        <position position="185"/>
    </location>
    <ligand>
        <name>substrate</name>
    </ligand>
</feature>
<feature type="signal peptide" evidence="17">
    <location>
        <begin position="1"/>
        <end position="35"/>
    </location>
</feature>
<keyword evidence="8" id="KW-0677">Repeat</keyword>
<evidence type="ECO:0000256" key="3">
    <source>
        <dbReference type="ARBA" id="ARBA00010541"/>
    </source>
</evidence>
<feature type="chain" id="PRO_5038966497" description="Probable periplasmic serine endoprotease DegP-like" evidence="17">
    <location>
        <begin position="36"/>
        <end position="569"/>
    </location>
</feature>
<keyword evidence="20" id="KW-1185">Reference proteome</keyword>
<feature type="active site" description="Charge relay system" evidence="14">
    <location>
        <position position="259"/>
    </location>
</feature>
<feature type="domain" description="PDZ" evidence="18">
    <location>
        <begin position="479"/>
        <end position="558"/>
    </location>
</feature>
<dbReference type="InterPro" id="IPR001478">
    <property type="entry name" value="PDZ"/>
</dbReference>
<evidence type="ECO:0000256" key="6">
    <source>
        <dbReference type="ARBA" id="ARBA00022670"/>
    </source>
</evidence>
<dbReference type="STRING" id="411945.GA0061102_10521"/>
<evidence type="ECO:0000256" key="11">
    <source>
        <dbReference type="ARBA" id="ARBA00022825"/>
    </source>
</evidence>
<keyword evidence="9" id="KW-0574">Periplasm</keyword>
<dbReference type="NCBIfam" id="TIGR02037">
    <property type="entry name" value="degP_htrA_DO"/>
    <property type="match status" value="1"/>
</dbReference>
<dbReference type="OrthoDB" id="9758917at2"/>
<evidence type="ECO:0000313" key="20">
    <source>
        <dbReference type="Proteomes" id="UP000199435"/>
    </source>
</evidence>
<dbReference type="PROSITE" id="PS50106">
    <property type="entry name" value="PDZ"/>
    <property type="match status" value="2"/>
</dbReference>
<feature type="binding site" evidence="15">
    <location>
        <position position="155"/>
    </location>
    <ligand>
        <name>substrate</name>
    </ligand>
</feature>
<dbReference type="InterPro" id="IPR001940">
    <property type="entry name" value="Peptidase_S1C"/>
</dbReference>
<evidence type="ECO:0000256" key="16">
    <source>
        <dbReference type="SAM" id="MobiDB-lite"/>
    </source>
</evidence>
<evidence type="ECO:0000256" key="14">
    <source>
        <dbReference type="PIRSR" id="PIRSR611782-1"/>
    </source>
</evidence>
<dbReference type="PANTHER" id="PTHR22939:SF130">
    <property type="entry name" value="PERIPLASMIC SERINE ENDOPROTEASE DEGP-LIKE-RELATED"/>
    <property type="match status" value="1"/>
</dbReference>
<evidence type="ECO:0000256" key="7">
    <source>
        <dbReference type="ARBA" id="ARBA00022729"/>
    </source>
</evidence>
<feature type="region of interest" description="Disordered" evidence="16">
    <location>
        <begin position="410"/>
        <end position="470"/>
    </location>
</feature>
<evidence type="ECO:0000313" key="19">
    <source>
        <dbReference type="EMBL" id="SCB46168.1"/>
    </source>
</evidence>
<dbReference type="Pfam" id="PF13180">
    <property type="entry name" value="PDZ_2"/>
    <property type="match status" value="1"/>
</dbReference>
<protein>
    <recommendedName>
        <fullName evidence="5">Probable periplasmic serine endoprotease DegP-like</fullName>
        <ecNumber evidence="4">3.4.21.107</ecNumber>
    </recommendedName>
    <alternativeName>
        <fullName evidence="13">Protease Do</fullName>
    </alternativeName>
</protein>
<organism evidence="19 20">
    <name type="scientific">Rhizobium miluonense</name>
    <dbReference type="NCBI Taxonomy" id="411945"/>
    <lineage>
        <taxon>Bacteria</taxon>
        <taxon>Pseudomonadati</taxon>
        <taxon>Pseudomonadota</taxon>
        <taxon>Alphaproteobacteria</taxon>
        <taxon>Hyphomicrobiales</taxon>
        <taxon>Rhizobiaceae</taxon>
        <taxon>Rhizobium/Agrobacterium group</taxon>
        <taxon>Rhizobium</taxon>
    </lineage>
</organism>
<feature type="compositionally biased region" description="Low complexity" evidence="16">
    <location>
        <begin position="451"/>
        <end position="470"/>
    </location>
</feature>
<keyword evidence="6 19" id="KW-0645">Protease</keyword>
<feature type="binding site" evidence="15">
    <location>
        <begin position="257"/>
        <end position="259"/>
    </location>
    <ligand>
        <name>substrate</name>
    </ligand>
</feature>
<evidence type="ECO:0000256" key="2">
    <source>
        <dbReference type="ARBA" id="ARBA00004418"/>
    </source>
</evidence>
<evidence type="ECO:0000256" key="13">
    <source>
        <dbReference type="ARBA" id="ARBA00032850"/>
    </source>
</evidence>
<sequence length="569" mass="58851">MAPINRLPFRRSCALLASIALIAGPVVGSAGQAFAQVQNSGAAAGAQVPATSNIQTPPATSPTVTMNPTLNAGPASVADLASGLLDAVVNISTSQKVKDEGNGPATPKLPDNSPYQDEFNDFFNNKKDDDRNRKVSSLGSGFVIDPAGYIVTNNHVIEGADDIEAIFPNGTKLKAKLIGTDTKTDLSVLKVEPKHPLTAVKFGDSSKMRIGDWVMAIGNPFGLGGSVTIGIVSARGRNINAGPYDNFIQTDAAINKGNSGGPLFNMKGEVIGINTAIISPSGGSIGIGFAVPSELAEGVVNQLKNFGETRRGWLGVRIQPVTDDVANSLGLGSAKGALVAGVIKGGPVDNGTIKAGDVILKFDGKEVDETRDLLRIVAESSVGKEVDVAIFRDGKEQTVKVTLGRLEDSNQAAAASSDKGKHPQLAPDGNGKHDGVINPDEGDDDNDGMDGQDQGSNPQQSPQAQPQTQASSALLGMKLAKLTAENRKSFGIADSVDGVVITEVAPGSAAAEKGLKPGDVVVEVAQEFVQTPGAASDKVSSLKREGRRNAQMMIASPNGDLRFIAVPLE</sequence>
<dbReference type="SUPFAM" id="SSF50494">
    <property type="entry name" value="Trypsin-like serine proteases"/>
    <property type="match status" value="1"/>
</dbReference>
<evidence type="ECO:0000256" key="8">
    <source>
        <dbReference type="ARBA" id="ARBA00022737"/>
    </source>
</evidence>
<evidence type="ECO:0000256" key="4">
    <source>
        <dbReference type="ARBA" id="ARBA00013035"/>
    </source>
</evidence>
<dbReference type="InterPro" id="IPR036034">
    <property type="entry name" value="PDZ_sf"/>
</dbReference>
<dbReference type="SUPFAM" id="SSF50156">
    <property type="entry name" value="PDZ domain-like"/>
    <property type="match status" value="2"/>
</dbReference>
<keyword evidence="7 17" id="KW-0732">Signal</keyword>
<keyword evidence="10" id="KW-0378">Hydrolase</keyword>
<evidence type="ECO:0000256" key="5">
    <source>
        <dbReference type="ARBA" id="ARBA00013958"/>
    </source>
</evidence>
<dbReference type="RefSeq" id="WP_092855385.1">
    <property type="nucleotide sequence ID" value="NZ_FMAH01000052.1"/>
</dbReference>
<feature type="region of interest" description="Disordered" evidence="16">
    <location>
        <begin position="95"/>
        <end position="114"/>
    </location>
</feature>
<dbReference type="AlphaFoldDB" id="A0A1C3X1M4"/>
<dbReference type="PANTHER" id="PTHR22939">
    <property type="entry name" value="SERINE PROTEASE FAMILY S1C HTRA-RELATED"/>
    <property type="match status" value="1"/>
</dbReference>
<feature type="active site" description="Charge relay system" evidence="14">
    <location>
        <position position="155"/>
    </location>
</feature>
<accession>A0A1C3X1M4</accession>
<name>A0A1C3X1M4_9HYPH</name>
<evidence type="ECO:0000256" key="1">
    <source>
        <dbReference type="ARBA" id="ARBA00001772"/>
    </source>
</evidence>
<feature type="domain" description="PDZ" evidence="18">
    <location>
        <begin position="303"/>
        <end position="375"/>
    </location>
</feature>
<dbReference type="Gene3D" id="2.30.42.10">
    <property type="match status" value="2"/>
</dbReference>
<feature type="compositionally biased region" description="Acidic residues" evidence="16">
    <location>
        <begin position="440"/>
        <end position="450"/>
    </location>
</feature>
<dbReference type="GO" id="GO:0006508">
    <property type="term" value="P:proteolysis"/>
    <property type="evidence" value="ECO:0007669"/>
    <property type="project" value="UniProtKB-KW"/>
</dbReference>